<gene>
    <name evidence="13" type="ORF">C823_03166</name>
</gene>
<dbReference type="InterPro" id="IPR005543">
    <property type="entry name" value="PASTA_dom"/>
</dbReference>
<dbReference type="SUPFAM" id="SSF54184">
    <property type="entry name" value="Penicillin-binding protein 2x (pbp-2x), c-terminal domain"/>
    <property type="match status" value="1"/>
</dbReference>
<feature type="compositionally biased region" description="Basic and acidic residues" evidence="10">
    <location>
        <begin position="719"/>
        <end position="728"/>
    </location>
</feature>
<dbReference type="EC" id="2.7.11.1" evidence="1"/>
<evidence type="ECO:0000256" key="3">
    <source>
        <dbReference type="ARBA" id="ARBA00022679"/>
    </source>
</evidence>
<dbReference type="InterPro" id="IPR020635">
    <property type="entry name" value="Tyr_kinase_cat_dom"/>
</dbReference>
<evidence type="ECO:0000256" key="4">
    <source>
        <dbReference type="ARBA" id="ARBA00022741"/>
    </source>
</evidence>
<dbReference type="PROSITE" id="PS00109">
    <property type="entry name" value="PROTEIN_KINASE_TYR"/>
    <property type="match status" value="1"/>
</dbReference>
<dbReference type="GO" id="GO:0005737">
    <property type="term" value="C:cytoplasm"/>
    <property type="evidence" value="ECO:0007669"/>
    <property type="project" value="TreeGrafter"/>
</dbReference>
<keyword evidence="6 9" id="KW-0067">ATP-binding</keyword>
<feature type="compositionally biased region" description="Low complexity" evidence="10">
    <location>
        <begin position="677"/>
        <end position="691"/>
    </location>
</feature>
<dbReference type="InterPro" id="IPR017441">
    <property type="entry name" value="Protein_kinase_ATP_BS"/>
</dbReference>
<dbReference type="PATRIC" id="fig|1235802.3.peg.3349"/>
<dbReference type="Gene3D" id="3.30.10.20">
    <property type="match status" value="4"/>
</dbReference>
<dbReference type="InterPro" id="IPR053235">
    <property type="entry name" value="Ser_Thr_kinase"/>
</dbReference>
<dbReference type="Gene3D" id="1.10.510.10">
    <property type="entry name" value="Transferase(Phosphotransferase) domain 1"/>
    <property type="match status" value="1"/>
</dbReference>
<evidence type="ECO:0000256" key="7">
    <source>
        <dbReference type="ARBA" id="ARBA00047899"/>
    </source>
</evidence>
<keyword evidence="5" id="KW-0418">Kinase</keyword>
<evidence type="ECO:0000256" key="10">
    <source>
        <dbReference type="SAM" id="MobiDB-lite"/>
    </source>
</evidence>
<dbReference type="SUPFAM" id="SSF56112">
    <property type="entry name" value="Protein kinase-like (PK-like)"/>
    <property type="match status" value="1"/>
</dbReference>
<dbReference type="SMART" id="SM00740">
    <property type="entry name" value="PASTA"/>
    <property type="match status" value="4"/>
</dbReference>
<dbReference type="Pfam" id="PF03793">
    <property type="entry name" value="PASTA"/>
    <property type="match status" value="4"/>
</dbReference>
<evidence type="ECO:0000259" key="12">
    <source>
        <dbReference type="PROSITE" id="PS51178"/>
    </source>
</evidence>
<evidence type="ECO:0000256" key="2">
    <source>
        <dbReference type="ARBA" id="ARBA00022527"/>
    </source>
</evidence>
<feature type="domain" description="Protein kinase" evidence="11">
    <location>
        <begin position="45"/>
        <end position="315"/>
    </location>
</feature>
<feature type="domain" description="PASTA" evidence="12">
    <location>
        <begin position="597"/>
        <end position="663"/>
    </location>
</feature>
<dbReference type="STRING" id="1235802.C823_03166"/>
<feature type="region of interest" description="Disordered" evidence="10">
    <location>
        <begin position="666"/>
        <end position="742"/>
    </location>
</feature>
<feature type="binding site" evidence="9">
    <location>
        <position position="74"/>
    </location>
    <ligand>
        <name>ATP</name>
        <dbReference type="ChEBI" id="CHEBI:30616"/>
    </ligand>
</feature>
<keyword evidence="2" id="KW-0723">Serine/threonine-protein kinase</keyword>
<comment type="caution">
    <text evidence="13">The sequence shown here is derived from an EMBL/GenBank/DDBJ whole genome shotgun (WGS) entry which is preliminary data.</text>
</comment>
<evidence type="ECO:0000256" key="6">
    <source>
        <dbReference type="ARBA" id="ARBA00022840"/>
    </source>
</evidence>
<feature type="domain" description="PASTA" evidence="12">
    <location>
        <begin position="448"/>
        <end position="517"/>
    </location>
</feature>
<dbReference type="AlphaFoldDB" id="N2A8G4"/>
<keyword evidence="14" id="KW-1185">Reference proteome</keyword>
<evidence type="ECO:0000259" key="11">
    <source>
        <dbReference type="PROSITE" id="PS50011"/>
    </source>
</evidence>
<dbReference type="GO" id="GO:0004674">
    <property type="term" value="F:protein serine/threonine kinase activity"/>
    <property type="evidence" value="ECO:0007669"/>
    <property type="project" value="UniProtKB-KW"/>
</dbReference>
<reference evidence="13 14" key="1">
    <citation type="journal article" date="2014" name="Genome Announc.">
        <title>Draft genome sequences of the altered schaedler flora, a defined bacterial community from gnotobiotic mice.</title>
        <authorList>
            <person name="Wannemuehler M.J."/>
            <person name="Overstreet A.M."/>
            <person name="Ward D.V."/>
            <person name="Phillips G.J."/>
        </authorList>
    </citation>
    <scope>NUCLEOTIDE SEQUENCE [LARGE SCALE GENOMIC DNA]</scope>
    <source>
        <strain evidence="13 14">ASF492</strain>
    </source>
</reference>
<dbReference type="OrthoDB" id="9788659at2"/>
<sequence length="742" mass="80427">MARCMGCMAEIAEEERICRYCGYQKNTDVKEAYYLLPGTILKNKYLVGRVLGYGGFGVTYIGWDQVLQRKVAVKEYLPSDFATRSYGSRRVTVFSGEAAEQFQAGLESFLFEARRLAKFNAVAETVDIYDCFEENGSGYIVMEYLDGATVKEVLRKRRRISVQQARAIALSVLRGLTAVHKEGIIHRDIAPDNIFITKAGKVKILDFGAARYATAVQSKSLSVILKPGFAPEEQYRSRGEQGPWTDVYALGATLYCMITGKRPEESIQRLAQDNVKPPSELGVTIDPNIENAIMNSMNVRREYRIQDAESFYLALCGKEEVERIVEKTDDKMNWKLPLWMKCTAAAACVLVCVCVSLFVTGKLGFTKKEITSADGVMALSGDQRYVPNVSGMSYEEAETLLKEKNLNLMISGMNYSETIEKNKILSQNPNDGSIALADETVQVIMSGGQEEVMMPDLAGMTREEAQQLITGQNLTIGADGINEEYSDVVEKGRVITQSIPADERIAVQTQITLAVSLGSLNEETALLEVPDLTGMTKEKALKQLEKLKEQAGFTFVLGEVKNKYSAEVEKGKIISQKPKAGKTVRTNEPIRVVLSKGPEMVQIPELVYLTKDQAIGKLEKAGLQAEVVTEYSEQAAAGLVIRQSGEAGAKAAKGSSVTITVSLGKQPVQQSGGSAGNSGNSGNTGNNRPSGGSTGNNGAGSSNGGGQSSSGNVQTQPDNSDRAGDSDGNRAIMPDGGSFVVE</sequence>
<evidence type="ECO:0000256" key="1">
    <source>
        <dbReference type="ARBA" id="ARBA00012513"/>
    </source>
</evidence>
<dbReference type="Gene3D" id="3.30.200.20">
    <property type="entry name" value="Phosphorylase Kinase, domain 1"/>
    <property type="match status" value="1"/>
</dbReference>
<comment type="catalytic activity">
    <reaction evidence="7">
        <text>L-threonyl-[protein] + ATP = O-phospho-L-threonyl-[protein] + ADP + H(+)</text>
        <dbReference type="Rhea" id="RHEA:46608"/>
        <dbReference type="Rhea" id="RHEA-COMP:11060"/>
        <dbReference type="Rhea" id="RHEA-COMP:11605"/>
        <dbReference type="ChEBI" id="CHEBI:15378"/>
        <dbReference type="ChEBI" id="CHEBI:30013"/>
        <dbReference type="ChEBI" id="CHEBI:30616"/>
        <dbReference type="ChEBI" id="CHEBI:61977"/>
        <dbReference type="ChEBI" id="CHEBI:456216"/>
        <dbReference type="EC" id="2.7.11.1"/>
    </reaction>
</comment>
<dbReference type="PROSITE" id="PS50011">
    <property type="entry name" value="PROTEIN_KINASE_DOM"/>
    <property type="match status" value="1"/>
</dbReference>
<dbReference type="eggNOG" id="COG0515">
    <property type="taxonomic scope" value="Bacteria"/>
</dbReference>
<dbReference type="InterPro" id="IPR000719">
    <property type="entry name" value="Prot_kinase_dom"/>
</dbReference>
<proteinExistence type="predicted"/>
<accession>N2A8G4</accession>
<dbReference type="CDD" id="cd14014">
    <property type="entry name" value="STKc_PknB_like"/>
    <property type="match status" value="1"/>
</dbReference>
<dbReference type="PANTHER" id="PTHR24361:SF433">
    <property type="entry name" value="PROTEIN KINASE DOMAIN-CONTAINING PROTEIN"/>
    <property type="match status" value="1"/>
</dbReference>
<feature type="domain" description="PASTA" evidence="12">
    <location>
        <begin position="521"/>
        <end position="596"/>
    </location>
</feature>
<dbReference type="InterPro" id="IPR011009">
    <property type="entry name" value="Kinase-like_dom_sf"/>
</dbReference>
<evidence type="ECO:0000256" key="8">
    <source>
        <dbReference type="ARBA" id="ARBA00048679"/>
    </source>
</evidence>
<evidence type="ECO:0000256" key="5">
    <source>
        <dbReference type="ARBA" id="ARBA00022777"/>
    </source>
</evidence>
<feature type="domain" description="PASTA" evidence="12">
    <location>
        <begin position="380"/>
        <end position="447"/>
    </location>
</feature>
<feature type="compositionally biased region" description="Gly residues" evidence="10">
    <location>
        <begin position="692"/>
        <end position="708"/>
    </location>
</feature>
<name>N2A8G4_9FIRM</name>
<dbReference type="EMBL" id="AQFT01000096">
    <property type="protein sequence ID" value="EMZ24481.1"/>
    <property type="molecule type" value="Genomic_DNA"/>
</dbReference>
<comment type="catalytic activity">
    <reaction evidence="8">
        <text>L-seryl-[protein] + ATP = O-phospho-L-seryl-[protein] + ADP + H(+)</text>
        <dbReference type="Rhea" id="RHEA:17989"/>
        <dbReference type="Rhea" id="RHEA-COMP:9863"/>
        <dbReference type="Rhea" id="RHEA-COMP:11604"/>
        <dbReference type="ChEBI" id="CHEBI:15378"/>
        <dbReference type="ChEBI" id="CHEBI:29999"/>
        <dbReference type="ChEBI" id="CHEBI:30616"/>
        <dbReference type="ChEBI" id="CHEBI:83421"/>
        <dbReference type="ChEBI" id="CHEBI:456216"/>
        <dbReference type="EC" id="2.7.11.1"/>
    </reaction>
</comment>
<keyword evidence="3" id="KW-0808">Transferase</keyword>
<dbReference type="Proteomes" id="UP000012589">
    <property type="component" value="Unassembled WGS sequence"/>
</dbReference>
<dbReference type="GO" id="GO:0005524">
    <property type="term" value="F:ATP binding"/>
    <property type="evidence" value="ECO:0007669"/>
    <property type="project" value="UniProtKB-UniRule"/>
</dbReference>
<evidence type="ECO:0000256" key="9">
    <source>
        <dbReference type="PROSITE-ProRule" id="PRU10141"/>
    </source>
</evidence>
<evidence type="ECO:0000313" key="14">
    <source>
        <dbReference type="Proteomes" id="UP000012589"/>
    </source>
</evidence>
<evidence type="ECO:0000313" key="13">
    <source>
        <dbReference type="EMBL" id="EMZ24481.1"/>
    </source>
</evidence>
<dbReference type="eggNOG" id="COG2815">
    <property type="taxonomic scope" value="Bacteria"/>
</dbReference>
<organism evidence="13 14">
    <name type="scientific">Eubacterium plexicaudatum ASF492</name>
    <dbReference type="NCBI Taxonomy" id="1235802"/>
    <lineage>
        <taxon>Bacteria</taxon>
        <taxon>Bacillati</taxon>
        <taxon>Bacillota</taxon>
        <taxon>Clostridia</taxon>
        <taxon>Eubacteriales</taxon>
        <taxon>Eubacteriaceae</taxon>
        <taxon>Eubacterium</taxon>
    </lineage>
</organism>
<dbReference type="PANTHER" id="PTHR24361">
    <property type="entry name" value="MITOGEN-ACTIVATED KINASE KINASE KINASE"/>
    <property type="match status" value="1"/>
</dbReference>
<dbReference type="PROSITE" id="PS00107">
    <property type="entry name" value="PROTEIN_KINASE_ATP"/>
    <property type="match status" value="1"/>
</dbReference>
<dbReference type="CDD" id="cd06577">
    <property type="entry name" value="PASTA_pknB"/>
    <property type="match status" value="4"/>
</dbReference>
<dbReference type="Pfam" id="PF00069">
    <property type="entry name" value="Pkinase"/>
    <property type="match status" value="1"/>
</dbReference>
<dbReference type="PROSITE" id="PS51178">
    <property type="entry name" value="PASTA"/>
    <property type="match status" value="4"/>
</dbReference>
<dbReference type="GO" id="GO:0004713">
    <property type="term" value="F:protein tyrosine kinase activity"/>
    <property type="evidence" value="ECO:0007669"/>
    <property type="project" value="InterPro"/>
</dbReference>
<dbReference type="InterPro" id="IPR008266">
    <property type="entry name" value="Tyr_kinase_AS"/>
</dbReference>
<dbReference type="SMART" id="SM00219">
    <property type="entry name" value="TyrKc"/>
    <property type="match status" value="1"/>
</dbReference>
<dbReference type="HOGENOM" id="CLU_000288_135_0_9"/>
<protein>
    <recommendedName>
        <fullName evidence="1">non-specific serine/threonine protein kinase</fullName>
        <ecNumber evidence="1">2.7.11.1</ecNumber>
    </recommendedName>
</protein>
<keyword evidence="4 9" id="KW-0547">Nucleotide-binding</keyword>